<dbReference type="GO" id="GO:0015031">
    <property type="term" value="P:protein transport"/>
    <property type="evidence" value="ECO:0007669"/>
    <property type="project" value="UniProtKB-UniRule"/>
</dbReference>
<keyword evidence="4 10" id="KW-1003">Cell membrane</keyword>
<feature type="compositionally biased region" description="Pro residues" evidence="11">
    <location>
        <begin position="65"/>
        <end position="76"/>
    </location>
</feature>
<keyword evidence="8 10" id="KW-1133">Transmembrane helix</keyword>
<dbReference type="NCBIfam" id="TIGR01352">
    <property type="entry name" value="tonB_Cterm"/>
    <property type="match status" value="1"/>
</dbReference>
<evidence type="ECO:0000256" key="11">
    <source>
        <dbReference type="SAM" id="MobiDB-lite"/>
    </source>
</evidence>
<accession>A0A1N7J3G8</accession>
<feature type="transmembrane region" description="Helical" evidence="10">
    <location>
        <begin position="7"/>
        <end position="25"/>
    </location>
</feature>
<dbReference type="Gene3D" id="3.30.1150.10">
    <property type="match status" value="1"/>
</dbReference>
<dbReference type="GO" id="GO:0030288">
    <property type="term" value="C:outer membrane-bounded periplasmic space"/>
    <property type="evidence" value="ECO:0007669"/>
    <property type="project" value="InterPro"/>
</dbReference>
<dbReference type="GO" id="GO:0015891">
    <property type="term" value="P:siderophore transport"/>
    <property type="evidence" value="ECO:0007669"/>
    <property type="project" value="InterPro"/>
</dbReference>
<keyword evidence="6 10" id="KW-0812">Transmembrane</keyword>
<keyword evidence="7 10" id="KW-0653">Protein transport</keyword>
<evidence type="ECO:0000256" key="6">
    <source>
        <dbReference type="ARBA" id="ARBA00022692"/>
    </source>
</evidence>
<keyword evidence="14" id="KW-1185">Reference proteome</keyword>
<name>A0A1N7J3G8_9GAMM</name>
<evidence type="ECO:0000259" key="12">
    <source>
        <dbReference type="PROSITE" id="PS52015"/>
    </source>
</evidence>
<sequence>MPVVVRFGGALAVAFVATIAVFWMMQSLISTGGSVTMPTDYGRIQSFVMNEPDDEVQTKDRQPEKPPAPPQEPPQPDMVKPEFNSQNAADLALGALDISADLALDAGLSGAGSDGEFMPIVKVAPTYPRRAAQRGIEGYVVVEFTVTSLGTVTEPVVLEAEPPGVFDKAALDAVKKFKYKPQVVEGSAVDVPGVRNIIRFELDK</sequence>
<keyword evidence="5 10" id="KW-0997">Cell inner membrane</keyword>
<comment type="subcellular location">
    <subcellularLocation>
        <location evidence="1 10">Cell inner membrane</location>
        <topology evidence="1 10">Single-pass membrane protein</topology>
        <orientation evidence="1 10">Periplasmic side</orientation>
    </subcellularLocation>
</comment>
<dbReference type="InterPro" id="IPR003538">
    <property type="entry name" value="TonB"/>
</dbReference>
<comment type="similarity">
    <text evidence="2 10">Belongs to the TonB family.</text>
</comment>
<keyword evidence="9 10" id="KW-0472">Membrane</keyword>
<reference evidence="14" key="1">
    <citation type="submission" date="2017-01" db="EMBL/GenBank/DDBJ databases">
        <authorList>
            <person name="Varghese N."/>
            <person name="Submissions S."/>
        </authorList>
    </citation>
    <scope>NUCLEOTIDE SEQUENCE [LARGE SCALE GENOMIC DNA]</scope>
    <source>
        <strain evidence="14">DSM 24913</strain>
    </source>
</reference>
<dbReference type="Proteomes" id="UP000185639">
    <property type="component" value="Unassembled WGS sequence"/>
</dbReference>
<dbReference type="Pfam" id="PF03544">
    <property type="entry name" value="TonB_C"/>
    <property type="match status" value="1"/>
</dbReference>
<evidence type="ECO:0000256" key="1">
    <source>
        <dbReference type="ARBA" id="ARBA00004383"/>
    </source>
</evidence>
<keyword evidence="3 10" id="KW-0813">Transport</keyword>
<dbReference type="SUPFAM" id="SSF74653">
    <property type="entry name" value="TolA/TonB C-terminal domain"/>
    <property type="match status" value="1"/>
</dbReference>
<evidence type="ECO:0000256" key="3">
    <source>
        <dbReference type="ARBA" id="ARBA00022448"/>
    </source>
</evidence>
<dbReference type="STRING" id="484498.SAMN05421686_101316"/>
<evidence type="ECO:0000256" key="10">
    <source>
        <dbReference type="RuleBase" id="RU362123"/>
    </source>
</evidence>
<dbReference type="GO" id="GO:0055085">
    <property type="term" value="P:transmembrane transport"/>
    <property type="evidence" value="ECO:0007669"/>
    <property type="project" value="InterPro"/>
</dbReference>
<dbReference type="PANTHER" id="PTHR33446">
    <property type="entry name" value="PROTEIN TONB-RELATED"/>
    <property type="match status" value="1"/>
</dbReference>
<proteinExistence type="inferred from homology"/>
<dbReference type="OrthoDB" id="1628901at2"/>
<dbReference type="GO" id="GO:0005886">
    <property type="term" value="C:plasma membrane"/>
    <property type="evidence" value="ECO:0007669"/>
    <property type="project" value="UniProtKB-SubCell"/>
</dbReference>
<gene>
    <name evidence="13" type="ORF">SAMN05421686_101316</name>
</gene>
<evidence type="ECO:0000313" key="14">
    <source>
        <dbReference type="Proteomes" id="UP000185639"/>
    </source>
</evidence>
<evidence type="ECO:0000256" key="2">
    <source>
        <dbReference type="ARBA" id="ARBA00006555"/>
    </source>
</evidence>
<organism evidence="13 14">
    <name type="scientific">Thalassolituus maritimus</name>
    <dbReference type="NCBI Taxonomy" id="484498"/>
    <lineage>
        <taxon>Bacteria</taxon>
        <taxon>Pseudomonadati</taxon>
        <taxon>Pseudomonadota</taxon>
        <taxon>Gammaproteobacteria</taxon>
        <taxon>Oceanospirillales</taxon>
        <taxon>Oceanospirillaceae</taxon>
        <taxon>Thalassolituus</taxon>
    </lineage>
</organism>
<dbReference type="AlphaFoldDB" id="A0A1N7J3G8"/>
<evidence type="ECO:0000256" key="7">
    <source>
        <dbReference type="ARBA" id="ARBA00022927"/>
    </source>
</evidence>
<dbReference type="PROSITE" id="PS52015">
    <property type="entry name" value="TONB_CTD"/>
    <property type="match status" value="1"/>
</dbReference>
<evidence type="ECO:0000256" key="5">
    <source>
        <dbReference type="ARBA" id="ARBA00022519"/>
    </source>
</evidence>
<dbReference type="InterPro" id="IPR037682">
    <property type="entry name" value="TonB_C"/>
</dbReference>
<protein>
    <recommendedName>
        <fullName evidence="10">Protein TonB</fullName>
    </recommendedName>
</protein>
<dbReference type="RefSeq" id="WP_076513784.1">
    <property type="nucleotide sequence ID" value="NZ_FTOH01000001.1"/>
</dbReference>
<dbReference type="InterPro" id="IPR006260">
    <property type="entry name" value="TonB/TolA_C"/>
</dbReference>
<evidence type="ECO:0000313" key="13">
    <source>
        <dbReference type="EMBL" id="SIS43890.1"/>
    </source>
</evidence>
<dbReference type="GO" id="GO:0031992">
    <property type="term" value="F:energy transducer activity"/>
    <property type="evidence" value="ECO:0007669"/>
    <property type="project" value="InterPro"/>
</dbReference>
<keyword evidence="10" id="KW-0735">Signal-anchor</keyword>
<feature type="domain" description="TonB C-terminal" evidence="12">
    <location>
        <begin position="112"/>
        <end position="204"/>
    </location>
</feature>
<dbReference type="EMBL" id="FTOH01000001">
    <property type="protein sequence ID" value="SIS43890.1"/>
    <property type="molecule type" value="Genomic_DNA"/>
</dbReference>
<dbReference type="InterPro" id="IPR051045">
    <property type="entry name" value="TonB-dependent_transducer"/>
</dbReference>
<evidence type="ECO:0000256" key="8">
    <source>
        <dbReference type="ARBA" id="ARBA00022989"/>
    </source>
</evidence>
<dbReference type="PRINTS" id="PR01374">
    <property type="entry name" value="TONBPROTEIN"/>
</dbReference>
<comment type="function">
    <text evidence="10">Interacts with outer membrane receptor proteins that carry out high-affinity binding and energy dependent uptake into the periplasmic space of specific substrates. It could act to transduce energy from the cytoplasmic membrane to specific energy-requiring processes in the outer membrane, resulting in the release into the periplasm of ligands bound by these outer membrane proteins.</text>
</comment>
<evidence type="ECO:0000256" key="9">
    <source>
        <dbReference type="ARBA" id="ARBA00023136"/>
    </source>
</evidence>
<evidence type="ECO:0000256" key="4">
    <source>
        <dbReference type="ARBA" id="ARBA00022475"/>
    </source>
</evidence>
<feature type="region of interest" description="Disordered" evidence="11">
    <location>
        <begin position="53"/>
        <end position="82"/>
    </location>
</feature>